<name>A0A6L2JEZ6_TANCI</name>
<sequence length="384" mass="43486">MEREGEFLEVDEIVVDSGLVDLQAPLISLNALTGTTNFKTKTVIGCPIRSTCPLVVTVAGGNKPITTIECKEFKWQFGSMAFTTDVMLLPLRGCEMVLGIQWLLKNAMINASVLRFPDFTKEFTLETDALEVVLGAVLLQEGHPIASLSKTLSAKHQLMSTYEKKFLAIVYALEKWRGYLLDRHFKIKSDHFNFIDILPKSQGKTVTLVVVDRLSKYAHFIPLCHPYTATDVVQVFLDNIYKLHGLAKIIVSNQDKTDGNTKVVNRYLECYLRYMSGEQPKHWMKWLSLAEWWVESVDRTLIVRKQAIELKKCKGAVVHEGNLPACNQDGVLMVEPLVTLDIRMLKKGNASVVFVLVKWTNGSKEDATWEPAEELQKRFPSFNM</sequence>
<dbReference type="InterPro" id="IPR041577">
    <property type="entry name" value="RT_RNaseH_2"/>
</dbReference>
<protein>
    <submittedName>
        <fullName evidence="2">Putative mitochondrial protein</fullName>
    </submittedName>
</protein>
<dbReference type="Gene3D" id="3.30.420.10">
    <property type="entry name" value="Ribonuclease H-like superfamily/Ribonuclease H"/>
    <property type="match status" value="1"/>
</dbReference>
<dbReference type="Gene3D" id="3.10.20.370">
    <property type="match status" value="1"/>
</dbReference>
<dbReference type="SUPFAM" id="SSF53098">
    <property type="entry name" value="Ribonuclease H-like"/>
    <property type="match status" value="1"/>
</dbReference>
<dbReference type="InterPro" id="IPR012337">
    <property type="entry name" value="RNaseH-like_sf"/>
</dbReference>
<dbReference type="AlphaFoldDB" id="A0A6L2JEZ6"/>
<dbReference type="PROSITE" id="PS50013">
    <property type="entry name" value="CHROMO_2"/>
    <property type="match status" value="1"/>
</dbReference>
<dbReference type="InterPro" id="IPR036397">
    <property type="entry name" value="RNaseH_sf"/>
</dbReference>
<dbReference type="Pfam" id="PF17919">
    <property type="entry name" value="RT_RNaseH_2"/>
    <property type="match status" value="1"/>
</dbReference>
<dbReference type="PANTHER" id="PTHR34072:SF55">
    <property type="entry name" value="DNA_RNA POLYMERASES SUPERFAMILY PROTEIN"/>
    <property type="match status" value="1"/>
</dbReference>
<evidence type="ECO:0000313" key="2">
    <source>
        <dbReference type="EMBL" id="GEU35349.1"/>
    </source>
</evidence>
<dbReference type="CDD" id="cd00303">
    <property type="entry name" value="retropepsin_like"/>
    <property type="match status" value="1"/>
</dbReference>
<dbReference type="Gene3D" id="2.40.50.40">
    <property type="match status" value="1"/>
</dbReference>
<dbReference type="SUPFAM" id="SSF54160">
    <property type="entry name" value="Chromo domain-like"/>
    <property type="match status" value="1"/>
</dbReference>
<evidence type="ECO:0000259" key="1">
    <source>
        <dbReference type="PROSITE" id="PS50013"/>
    </source>
</evidence>
<accession>A0A6L2JEZ6</accession>
<dbReference type="EMBL" id="BKCJ010000680">
    <property type="protein sequence ID" value="GEU35349.1"/>
    <property type="molecule type" value="Genomic_DNA"/>
</dbReference>
<dbReference type="InterPro" id="IPR043502">
    <property type="entry name" value="DNA/RNA_pol_sf"/>
</dbReference>
<reference evidence="2" key="1">
    <citation type="journal article" date="2019" name="Sci. Rep.">
        <title>Draft genome of Tanacetum cinerariifolium, the natural source of mosquito coil.</title>
        <authorList>
            <person name="Yamashiro T."/>
            <person name="Shiraishi A."/>
            <person name="Satake H."/>
            <person name="Nakayama K."/>
        </authorList>
    </citation>
    <scope>NUCLEOTIDE SEQUENCE</scope>
</reference>
<dbReference type="SUPFAM" id="SSF56672">
    <property type="entry name" value="DNA/RNA polymerases"/>
    <property type="match status" value="1"/>
</dbReference>
<organism evidence="2">
    <name type="scientific">Tanacetum cinerariifolium</name>
    <name type="common">Dalmatian daisy</name>
    <name type="synonym">Chrysanthemum cinerariifolium</name>
    <dbReference type="NCBI Taxonomy" id="118510"/>
    <lineage>
        <taxon>Eukaryota</taxon>
        <taxon>Viridiplantae</taxon>
        <taxon>Streptophyta</taxon>
        <taxon>Embryophyta</taxon>
        <taxon>Tracheophyta</taxon>
        <taxon>Spermatophyta</taxon>
        <taxon>Magnoliopsida</taxon>
        <taxon>eudicotyledons</taxon>
        <taxon>Gunneridae</taxon>
        <taxon>Pentapetalae</taxon>
        <taxon>asterids</taxon>
        <taxon>campanulids</taxon>
        <taxon>Asterales</taxon>
        <taxon>Asteraceae</taxon>
        <taxon>Asteroideae</taxon>
        <taxon>Anthemideae</taxon>
        <taxon>Anthemidinae</taxon>
        <taxon>Tanacetum</taxon>
    </lineage>
</organism>
<dbReference type="GO" id="GO:0003676">
    <property type="term" value="F:nucleic acid binding"/>
    <property type="evidence" value="ECO:0007669"/>
    <property type="project" value="InterPro"/>
</dbReference>
<dbReference type="Pfam" id="PF00385">
    <property type="entry name" value="Chromo"/>
    <property type="match status" value="1"/>
</dbReference>
<dbReference type="PANTHER" id="PTHR34072">
    <property type="entry name" value="ENZYMATIC POLYPROTEIN-RELATED"/>
    <property type="match status" value="1"/>
</dbReference>
<dbReference type="InterPro" id="IPR000953">
    <property type="entry name" value="Chromo/chromo_shadow_dom"/>
</dbReference>
<dbReference type="InterPro" id="IPR016197">
    <property type="entry name" value="Chromo-like_dom_sf"/>
</dbReference>
<dbReference type="InterPro" id="IPR023780">
    <property type="entry name" value="Chromo_domain"/>
</dbReference>
<comment type="caution">
    <text evidence="2">The sequence shown here is derived from an EMBL/GenBank/DDBJ whole genome shotgun (WGS) entry which is preliminary data.</text>
</comment>
<feature type="domain" description="Chromo" evidence="1">
    <location>
        <begin position="332"/>
        <end position="384"/>
    </location>
</feature>
<proteinExistence type="predicted"/>
<gene>
    <name evidence="2" type="ORF">Tci_007327</name>
</gene>